<dbReference type="SMART" id="SM00220">
    <property type="entry name" value="S_TKc"/>
    <property type="match status" value="1"/>
</dbReference>
<comment type="similarity">
    <text evidence="1">Belongs to the protein kinase superfamily. CMGC Ser/Thr protein kinase family. CDC2/CDKX subfamily.</text>
</comment>
<dbReference type="Proteomes" id="UP000669133">
    <property type="component" value="Unassembled WGS sequence"/>
</dbReference>
<dbReference type="FunFam" id="1.10.510.10:FF:000624">
    <property type="entry name" value="Mitogen-activated protein kinase"/>
    <property type="match status" value="1"/>
</dbReference>
<accession>A0A8H7ZC61</accession>
<keyword evidence="7 8" id="KW-0067">ATP-binding</keyword>
<dbReference type="Pfam" id="PF00069">
    <property type="entry name" value="Pkinase"/>
    <property type="match status" value="1"/>
</dbReference>
<comment type="similarity">
    <text evidence="2">Belongs to the protein kinase superfamily. CMGC Ser/Thr protein kinase family. MNB/DYRK subfamily.</text>
</comment>
<feature type="binding site" evidence="8">
    <location>
        <position position="265"/>
    </location>
    <ligand>
        <name>ATP</name>
        <dbReference type="ChEBI" id="CHEBI:30616"/>
    </ligand>
</feature>
<evidence type="ECO:0000256" key="5">
    <source>
        <dbReference type="ARBA" id="ARBA00022741"/>
    </source>
</evidence>
<dbReference type="PROSITE" id="PS00107">
    <property type="entry name" value="PROTEIN_KINASE_ATP"/>
    <property type="match status" value="1"/>
</dbReference>
<evidence type="ECO:0000256" key="9">
    <source>
        <dbReference type="SAM" id="MobiDB-lite"/>
    </source>
</evidence>
<dbReference type="GO" id="GO:0005737">
    <property type="term" value="C:cytoplasm"/>
    <property type="evidence" value="ECO:0007669"/>
    <property type="project" value="TreeGrafter"/>
</dbReference>
<keyword evidence="3" id="KW-0723">Serine/threonine-protein kinase</keyword>
<comment type="caution">
    <text evidence="11">The sequence shown here is derived from an EMBL/GenBank/DDBJ whole genome shotgun (WGS) entry which is preliminary data.</text>
</comment>
<sequence>MKATSSSIQKRQGSGNLNSALSAASATPHSSFVKKRHEHPRQLSHNYRGKRVGSCHSITKSGNTNSNELYLNDSPLKTKTHMPSTEGSPCRPRRHVTQPTPSQSDVFQRLYSSKPKSQSQKPQSNVHRRSCLEKVNSIAELYNILYRKDPYLFKCSSYRTTPPFMQSPMDPNAISLNSLNIYERGEIIRKDNLYYVPTSLERNINLKSYGNNFGFDDNAGNYIVVPNDHINYRFQILQNIGNGSFGNVILAQDHKYKGNNLVAIKIINNNFNSSIQSVNEIKMLKHMKGRQHPNVIEFYEHFNFRSHICIVTEVLSLNLYSVLEITQFRGFSFDLIKEFSKQILSGLTYLHSLKIVHCDIKPENVMIKLPENPQDNTFTVKVIDFGSSCFDDKKTFTYIQSRYYRAPEIILGANYDNKIDVWSLGCLLAELFTGSPLLAGKNEIDQIGLMLEIFGAPNSSTILTMRSKLTRSILQSSEKINLNMNVPNEKQIKKTLLYKIFDLNGKINMSILNHYKTASNSTKKQFRLNSKNLETCLGIGNSGSATAKQFTNFLRRAFVWDPKDRVGVEDLLQDEFLR</sequence>
<dbReference type="InterPro" id="IPR017441">
    <property type="entry name" value="Protein_kinase_ATP_BS"/>
</dbReference>
<dbReference type="GO" id="GO:0004674">
    <property type="term" value="F:protein serine/threonine kinase activity"/>
    <property type="evidence" value="ECO:0007669"/>
    <property type="project" value="UniProtKB-KW"/>
</dbReference>
<dbReference type="InterPro" id="IPR000719">
    <property type="entry name" value="Prot_kinase_dom"/>
</dbReference>
<protein>
    <recommendedName>
        <fullName evidence="10">Protein kinase domain-containing protein</fullName>
    </recommendedName>
</protein>
<dbReference type="GeneID" id="93653819"/>
<dbReference type="AlphaFoldDB" id="A0A8H7ZC61"/>
<evidence type="ECO:0000256" key="3">
    <source>
        <dbReference type="ARBA" id="ARBA00022527"/>
    </source>
</evidence>
<proteinExistence type="inferred from homology"/>
<evidence type="ECO:0000256" key="7">
    <source>
        <dbReference type="ARBA" id="ARBA00022840"/>
    </source>
</evidence>
<keyword evidence="6" id="KW-0418">Kinase</keyword>
<feature type="compositionally biased region" description="Low complexity" evidence="9">
    <location>
        <begin position="13"/>
        <end position="26"/>
    </location>
</feature>
<dbReference type="OrthoDB" id="9332038at2759"/>
<name>A0A8H7ZC61_9ASCO</name>
<feature type="region of interest" description="Disordered" evidence="9">
    <location>
        <begin position="1"/>
        <end position="105"/>
    </location>
</feature>
<keyword evidence="12" id="KW-1185">Reference proteome</keyword>
<dbReference type="PANTHER" id="PTHR24058:SF22">
    <property type="entry name" value="DUAL SPECIFICITY TYROSINE-PHOSPHORYLATION-REGULATED KINASE 4"/>
    <property type="match status" value="1"/>
</dbReference>
<feature type="domain" description="Protein kinase" evidence="10">
    <location>
        <begin position="234"/>
        <end position="577"/>
    </location>
</feature>
<feature type="compositionally biased region" description="Polar residues" evidence="9">
    <location>
        <begin position="1"/>
        <end position="12"/>
    </location>
</feature>
<dbReference type="InterPro" id="IPR008271">
    <property type="entry name" value="Ser/Thr_kinase_AS"/>
</dbReference>
<dbReference type="InterPro" id="IPR011009">
    <property type="entry name" value="Kinase-like_dom_sf"/>
</dbReference>
<evidence type="ECO:0000256" key="4">
    <source>
        <dbReference type="ARBA" id="ARBA00022679"/>
    </source>
</evidence>
<reference evidence="11 12" key="1">
    <citation type="submission" date="2020-12" db="EMBL/GenBank/DDBJ databases">
        <title>Effect of drift, selection, and recombination on the evolution of hybrid genomes in Candida yeast pathogens.</title>
        <authorList>
            <person name="Mixao V."/>
            <person name="Ksiezopolska E."/>
            <person name="Saus E."/>
            <person name="Boekhout T."/>
            <person name="Gacser A."/>
            <person name="Gabaldon T."/>
        </authorList>
    </citation>
    <scope>NUCLEOTIDE SEQUENCE [LARGE SCALE GENOMIC DNA]</scope>
    <source>
        <strain evidence="11 12">BP57</strain>
    </source>
</reference>
<evidence type="ECO:0000313" key="12">
    <source>
        <dbReference type="Proteomes" id="UP000669133"/>
    </source>
</evidence>
<evidence type="ECO:0000256" key="6">
    <source>
        <dbReference type="ARBA" id="ARBA00022777"/>
    </source>
</evidence>
<keyword evidence="4" id="KW-0808">Transferase</keyword>
<dbReference type="PROSITE" id="PS00108">
    <property type="entry name" value="PROTEIN_KINASE_ST"/>
    <property type="match status" value="1"/>
</dbReference>
<evidence type="ECO:0000256" key="8">
    <source>
        <dbReference type="PROSITE-ProRule" id="PRU10141"/>
    </source>
</evidence>
<dbReference type="RefSeq" id="XP_067546670.1">
    <property type="nucleotide sequence ID" value="XM_067694340.1"/>
</dbReference>
<dbReference type="GO" id="GO:0005856">
    <property type="term" value="C:cytoskeleton"/>
    <property type="evidence" value="ECO:0007669"/>
    <property type="project" value="TreeGrafter"/>
</dbReference>
<gene>
    <name evidence="11" type="ORF">I9W82_005190</name>
</gene>
<evidence type="ECO:0000259" key="10">
    <source>
        <dbReference type="PROSITE" id="PS50011"/>
    </source>
</evidence>
<dbReference type="PROSITE" id="PS50011">
    <property type="entry name" value="PROTEIN_KINASE_DOM"/>
    <property type="match status" value="1"/>
</dbReference>
<dbReference type="EMBL" id="JAEOAQ010000007">
    <property type="protein sequence ID" value="KAG5417554.1"/>
    <property type="molecule type" value="Genomic_DNA"/>
</dbReference>
<dbReference type="PANTHER" id="PTHR24058">
    <property type="entry name" value="DUAL SPECIFICITY PROTEIN KINASE"/>
    <property type="match status" value="1"/>
</dbReference>
<evidence type="ECO:0000256" key="1">
    <source>
        <dbReference type="ARBA" id="ARBA00006485"/>
    </source>
</evidence>
<dbReference type="Gene3D" id="3.30.200.20">
    <property type="entry name" value="Phosphorylase Kinase, domain 1"/>
    <property type="match status" value="1"/>
</dbReference>
<dbReference type="GO" id="GO:0030447">
    <property type="term" value="P:filamentous growth"/>
    <property type="evidence" value="ECO:0007669"/>
    <property type="project" value="UniProtKB-ARBA"/>
</dbReference>
<dbReference type="SUPFAM" id="SSF56112">
    <property type="entry name" value="Protein kinase-like (PK-like)"/>
    <property type="match status" value="1"/>
</dbReference>
<organism evidence="11 12">
    <name type="scientific">Candida metapsilosis</name>
    <dbReference type="NCBI Taxonomy" id="273372"/>
    <lineage>
        <taxon>Eukaryota</taxon>
        <taxon>Fungi</taxon>
        <taxon>Dikarya</taxon>
        <taxon>Ascomycota</taxon>
        <taxon>Saccharomycotina</taxon>
        <taxon>Pichiomycetes</taxon>
        <taxon>Debaryomycetaceae</taxon>
        <taxon>Candida/Lodderomyces clade</taxon>
        <taxon>Candida</taxon>
    </lineage>
</organism>
<keyword evidence="5 8" id="KW-0547">Nucleotide-binding</keyword>
<feature type="compositionally biased region" description="Polar residues" evidence="9">
    <location>
        <begin position="56"/>
        <end position="87"/>
    </location>
</feature>
<dbReference type="InterPro" id="IPR050494">
    <property type="entry name" value="Ser_Thr_dual-spec_kinase"/>
</dbReference>
<dbReference type="GO" id="GO:0005524">
    <property type="term" value="F:ATP binding"/>
    <property type="evidence" value="ECO:0007669"/>
    <property type="project" value="UniProtKB-UniRule"/>
</dbReference>
<evidence type="ECO:0000313" key="11">
    <source>
        <dbReference type="EMBL" id="KAG5417554.1"/>
    </source>
</evidence>
<dbReference type="Gene3D" id="1.10.510.10">
    <property type="entry name" value="Transferase(Phosphotransferase) domain 1"/>
    <property type="match status" value="1"/>
</dbReference>
<evidence type="ECO:0000256" key="2">
    <source>
        <dbReference type="ARBA" id="ARBA00008867"/>
    </source>
</evidence>